<keyword evidence="1" id="KW-0378">Hydrolase</keyword>
<evidence type="ECO:0000313" key="2">
    <source>
        <dbReference type="Proteomes" id="UP000192342"/>
    </source>
</evidence>
<comment type="caution">
    <text evidence="1">The sequence shown here is derived from an EMBL/GenBank/DDBJ whole genome shotgun (WGS) entry which is preliminary data.</text>
</comment>
<organism evidence="1 2">
    <name type="scientific">Oceanococcus atlanticus</name>
    <dbReference type="NCBI Taxonomy" id="1317117"/>
    <lineage>
        <taxon>Bacteria</taxon>
        <taxon>Pseudomonadati</taxon>
        <taxon>Pseudomonadota</taxon>
        <taxon>Gammaproteobacteria</taxon>
        <taxon>Chromatiales</taxon>
        <taxon>Oceanococcaceae</taxon>
        <taxon>Oceanococcus</taxon>
    </lineage>
</organism>
<dbReference type="RefSeq" id="WP_083559273.1">
    <property type="nucleotide sequence ID" value="NZ_AQQV01000001.1"/>
</dbReference>
<dbReference type="STRING" id="1317117.ATO7_02190"/>
<dbReference type="GO" id="GO:0016787">
    <property type="term" value="F:hydrolase activity"/>
    <property type="evidence" value="ECO:0007669"/>
    <property type="project" value="UniProtKB-KW"/>
</dbReference>
<name>A0A1Y1SG62_9GAMM</name>
<proteinExistence type="predicted"/>
<dbReference type="AlphaFoldDB" id="A0A1Y1SG62"/>
<keyword evidence="2" id="KW-1185">Reference proteome</keyword>
<evidence type="ECO:0000313" key="1">
    <source>
        <dbReference type="EMBL" id="ORE88647.1"/>
    </source>
</evidence>
<accession>A0A1Y1SG62</accession>
<sequence>MSTLPEHPMDDFPVRQLTFSFDAIEFQDPLWSRTKPEFSMFINALGIHVPYFERYLVKSMRAAKAEITDERLRRDISAIIGQEAHHAKNFVVLNQWLSQRYPKVAQFDQQAKDYFADHAKSDSLRRLVGYTAGYETFTFLSGMIVLQNFEHWFKDSDPVMKALWIWHQVEEVEHGAVAFEVYKHLYGEREWYRKWMILVTLLHIAKETLKAYMHMARCEGWLRNPLRGAGKIGYCLVMLGRFVKSALPVFKRGYHPRNHPMVTSRQDPIQIAWRRYEHAGGEVLDIDHQKMAKILQVEAAAA</sequence>
<dbReference type="EMBL" id="AQQV01000001">
    <property type="protein sequence ID" value="ORE88647.1"/>
    <property type="molecule type" value="Genomic_DNA"/>
</dbReference>
<dbReference type="PANTHER" id="PTHR39456">
    <property type="entry name" value="METAL-DEPENDENT HYDROLASE"/>
    <property type="match status" value="1"/>
</dbReference>
<dbReference type="OrthoDB" id="5727566at2"/>
<dbReference type="Proteomes" id="UP000192342">
    <property type="component" value="Unassembled WGS sequence"/>
</dbReference>
<dbReference type="InterPro" id="IPR016516">
    <property type="entry name" value="UCP07580"/>
</dbReference>
<gene>
    <name evidence="1" type="ORF">ATO7_02190</name>
</gene>
<reference evidence="1 2" key="1">
    <citation type="submission" date="2013-04" db="EMBL/GenBank/DDBJ databases">
        <title>Oceanococcus atlanticus 22II-S10r2 Genome Sequencing.</title>
        <authorList>
            <person name="Lai Q."/>
            <person name="Li G."/>
            <person name="Shao Z."/>
        </authorList>
    </citation>
    <scope>NUCLEOTIDE SEQUENCE [LARGE SCALE GENOMIC DNA]</scope>
    <source>
        <strain evidence="1 2">22II-S10r2</strain>
    </source>
</reference>
<protein>
    <submittedName>
        <fullName evidence="1">Metal-dependent hydrolase</fullName>
    </submittedName>
</protein>
<dbReference type="Pfam" id="PF10118">
    <property type="entry name" value="Metal_hydrol"/>
    <property type="match status" value="1"/>
</dbReference>
<dbReference type="PANTHER" id="PTHR39456:SF1">
    <property type="entry name" value="METAL-DEPENDENT HYDROLASE"/>
    <property type="match status" value="1"/>
</dbReference>